<dbReference type="Proteomes" id="UP000236497">
    <property type="component" value="Unassembled WGS sequence"/>
</dbReference>
<name>A0A0H5SHF8_HERHM</name>
<evidence type="ECO:0000313" key="2">
    <source>
        <dbReference type="Proteomes" id="UP000236497"/>
    </source>
</evidence>
<sequence length="78" mass="8919">MHKYEVNRGQTLNILTPFNIKFTDIKTETVVKNDSVILKSEYPNGLYIEITQYNDKIILLSNRELIDNGDGTFTAPAQ</sequence>
<accession>A0A0H5SHF8</accession>
<protein>
    <submittedName>
        <fullName evidence="1">Uncharacterized protein</fullName>
    </submittedName>
</protein>
<reference evidence="1 2" key="1">
    <citation type="submission" date="2015-06" db="EMBL/GenBank/DDBJ databases">
        <authorList>
            <person name="Wibberg Daniel"/>
        </authorList>
    </citation>
    <scope>NUCLEOTIDE SEQUENCE [LARGE SCALE GENOMIC DNA]</scope>
    <source>
        <strain evidence="1 2">T3/55T</strain>
    </source>
</reference>
<gene>
    <name evidence="1" type="ORF">HHT355_1719</name>
</gene>
<keyword evidence="2" id="KW-1185">Reference proteome</keyword>
<dbReference type="OrthoDB" id="9969566at2"/>
<proteinExistence type="predicted"/>
<dbReference type="RefSeq" id="WP_103203023.1">
    <property type="nucleotide sequence ID" value="NZ_CVTD020000017.1"/>
</dbReference>
<organism evidence="1 2">
    <name type="scientific">Herbinix hemicellulosilytica</name>
    <dbReference type="NCBI Taxonomy" id="1564487"/>
    <lineage>
        <taxon>Bacteria</taxon>
        <taxon>Bacillati</taxon>
        <taxon>Bacillota</taxon>
        <taxon>Clostridia</taxon>
        <taxon>Lachnospirales</taxon>
        <taxon>Lachnospiraceae</taxon>
        <taxon>Herbinix</taxon>
    </lineage>
</organism>
<evidence type="ECO:0000313" key="1">
    <source>
        <dbReference type="EMBL" id="CRZ34919.1"/>
    </source>
</evidence>
<dbReference type="AlphaFoldDB" id="A0A0H5SHF8"/>
<dbReference type="EMBL" id="CVTD020000017">
    <property type="protein sequence ID" value="CRZ34919.1"/>
    <property type="molecule type" value="Genomic_DNA"/>
</dbReference>